<sequence length="173" mass="18889">MAVDSPMASSGIQAGTQVMAGMLLWVGDTLVTICWWLGYTLVSPSLVFTSDPTSSLLAVGGAWSTDGIVCVCQGVAETDVAEDSVVVAAVEMVDSEAEKEVVVGRYHSATGMYTNSHQEPLNFALRSNGLVLNPQSNEHTIQNRDKEQNRFPVTSEYRSPKENIKNRDEYNYH</sequence>
<dbReference type="Proteomes" id="UP001190700">
    <property type="component" value="Unassembled WGS sequence"/>
</dbReference>
<accession>A0AAE0G0Q7</accession>
<gene>
    <name evidence="1" type="ORF">CYMTET_22176</name>
</gene>
<dbReference type="EMBL" id="LGRX02011005">
    <property type="protein sequence ID" value="KAK3269379.1"/>
    <property type="molecule type" value="Genomic_DNA"/>
</dbReference>
<evidence type="ECO:0000313" key="1">
    <source>
        <dbReference type="EMBL" id="KAK3269379.1"/>
    </source>
</evidence>
<name>A0AAE0G0Q7_9CHLO</name>
<protein>
    <submittedName>
        <fullName evidence="1">Uncharacterized protein</fullName>
    </submittedName>
</protein>
<proteinExistence type="predicted"/>
<evidence type="ECO:0000313" key="2">
    <source>
        <dbReference type="Proteomes" id="UP001190700"/>
    </source>
</evidence>
<comment type="caution">
    <text evidence="1">The sequence shown here is derived from an EMBL/GenBank/DDBJ whole genome shotgun (WGS) entry which is preliminary data.</text>
</comment>
<keyword evidence="2" id="KW-1185">Reference proteome</keyword>
<dbReference type="AlphaFoldDB" id="A0AAE0G0Q7"/>
<organism evidence="1 2">
    <name type="scientific">Cymbomonas tetramitiformis</name>
    <dbReference type="NCBI Taxonomy" id="36881"/>
    <lineage>
        <taxon>Eukaryota</taxon>
        <taxon>Viridiplantae</taxon>
        <taxon>Chlorophyta</taxon>
        <taxon>Pyramimonadophyceae</taxon>
        <taxon>Pyramimonadales</taxon>
        <taxon>Pyramimonadaceae</taxon>
        <taxon>Cymbomonas</taxon>
    </lineage>
</organism>
<reference evidence="1 2" key="1">
    <citation type="journal article" date="2015" name="Genome Biol. Evol.">
        <title>Comparative Genomics of a Bacterivorous Green Alga Reveals Evolutionary Causalities and Consequences of Phago-Mixotrophic Mode of Nutrition.</title>
        <authorList>
            <person name="Burns J.A."/>
            <person name="Paasch A."/>
            <person name="Narechania A."/>
            <person name="Kim E."/>
        </authorList>
    </citation>
    <scope>NUCLEOTIDE SEQUENCE [LARGE SCALE GENOMIC DNA]</scope>
    <source>
        <strain evidence="1 2">PLY_AMNH</strain>
    </source>
</reference>